<feature type="domain" description="Outer membrane protein OmpA-like transmembrane" evidence="4">
    <location>
        <begin position="27"/>
        <end position="163"/>
    </location>
</feature>
<gene>
    <name evidence="5" type="ORF">FCL40_11295</name>
</gene>
<name>A0A4U1BCT7_9GAMM</name>
<comment type="similarity">
    <text evidence="1">Belongs to the outer membrane OOP (TC 1.B.6) superfamily. OmpA family.</text>
</comment>
<feature type="chain" id="PRO_5020971878" evidence="3">
    <location>
        <begin position="27"/>
        <end position="180"/>
    </location>
</feature>
<accession>A0A4U1BCT7</accession>
<keyword evidence="3" id="KW-0732">Signal</keyword>
<evidence type="ECO:0000256" key="2">
    <source>
        <dbReference type="ARBA" id="ARBA00023114"/>
    </source>
</evidence>
<dbReference type="EMBL" id="SWCI01000006">
    <property type="protein sequence ID" value="TKB48730.1"/>
    <property type="molecule type" value="Genomic_DNA"/>
</dbReference>
<dbReference type="InterPro" id="IPR011250">
    <property type="entry name" value="OMP/PagP_B-barrel"/>
</dbReference>
<dbReference type="Pfam" id="PF01389">
    <property type="entry name" value="OmpA_membrane"/>
    <property type="match status" value="1"/>
</dbReference>
<organism evidence="5 6">
    <name type="scientific">Ferrimonas sediminicola</name>
    <dbReference type="NCBI Taxonomy" id="2569538"/>
    <lineage>
        <taxon>Bacteria</taxon>
        <taxon>Pseudomonadati</taxon>
        <taxon>Pseudomonadota</taxon>
        <taxon>Gammaproteobacteria</taxon>
        <taxon>Alteromonadales</taxon>
        <taxon>Ferrimonadaceae</taxon>
        <taxon>Ferrimonas</taxon>
    </lineage>
</organism>
<dbReference type="GO" id="GO:0015288">
    <property type="term" value="F:porin activity"/>
    <property type="evidence" value="ECO:0007669"/>
    <property type="project" value="UniProtKB-KW"/>
</dbReference>
<dbReference type="Gene3D" id="2.40.160.20">
    <property type="match status" value="1"/>
</dbReference>
<proteinExistence type="inferred from homology"/>
<keyword evidence="6" id="KW-1185">Reference proteome</keyword>
<dbReference type="Proteomes" id="UP000305674">
    <property type="component" value="Unassembled WGS sequence"/>
</dbReference>
<dbReference type="SUPFAM" id="SSF56925">
    <property type="entry name" value="OMPA-like"/>
    <property type="match status" value="1"/>
</dbReference>
<evidence type="ECO:0000313" key="5">
    <source>
        <dbReference type="EMBL" id="TKB48730.1"/>
    </source>
</evidence>
<dbReference type="GO" id="GO:0009279">
    <property type="term" value="C:cell outer membrane"/>
    <property type="evidence" value="ECO:0007669"/>
    <property type="project" value="InterPro"/>
</dbReference>
<dbReference type="AlphaFoldDB" id="A0A4U1BCT7"/>
<reference evidence="5 6" key="1">
    <citation type="submission" date="2019-04" db="EMBL/GenBank/DDBJ databases">
        <authorList>
            <person name="Hwang J.C."/>
        </authorList>
    </citation>
    <scope>NUCLEOTIDE SEQUENCE [LARGE SCALE GENOMIC DNA]</scope>
    <source>
        <strain evidence="5 6">IMCC35001</strain>
    </source>
</reference>
<evidence type="ECO:0000313" key="6">
    <source>
        <dbReference type="Proteomes" id="UP000305674"/>
    </source>
</evidence>
<keyword evidence="2" id="KW-0626">Porin</keyword>
<feature type="signal peptide" evidence="3">
    <location>
        <begin position="1"/>
        <end position="26"/>
    </location>
</feature>
<keyword evidence="2" id="KW-0813">Transport</keyword>
<dbReference type="GO" id="GO:0046930">
    <property type="term" value="C:pore complex"/>
    <property type="evidence" value="ECO:0007669"/>
    <property type="project" value="UniProtKB-KW"/>
</dbReference>
<keyword evidence="2" id="KW-0406">Ion transport</keyword>
<keyword evidence="2" id="KW-0812">Transmembrane</keyword>
<evidence type="ECO:0000256" key="3">
    <source>
        <dbReference type="SAM" id="SignalP"/>
    </source>
</evidence>
<comment type="caution">
    <text evidence="5">The sequence shown here is derived from an EMBL/GenBank/DDBJ whole genome shotgun (WGS) entry which is preliminary data.</text>
</comment>
<dbReference type="OrthoDB" id="7620169at2"/>
<dbReference type="InterPro" id="IPR000498">
    <property type="entry name" value="OmpA-like_TM_dom"/>
</dbReference>
<sequence length="180" mass="19359">MEMMMNRINAVWLCLLFFLVAGTAQAKDEGFYLGASLGSATIEQEGSDPDLGDFNFDEDDFAWKIFGGYQFNGLLAIEGGYVDLGSPSDSGSEVDPYGLDLFAVAGIPLGPMRVFGKLGGIYWDSDLTQDGDKISDDGFDVAAGAGLEFELGSFALRGEVEYLDVLDGTWMYTIGATVTF</sequence>
<evidence type="ECO:0000256" key="1">
    <source>
        <dbReference type="ARBA" id="ARBA00005710"/>
    </source>
</evidence>
<evidence type="ECO:0000259" key="4">
    <source>
        <dbReference type="Pfam" id="PF01389"/>
    </source>
</evidence>
<protein>
    <submittedName>
        <fullName evidence="5">Porin family protein</fullName>
    </submittedName>
</protein>